<dbReference type="PANTHER" id="PTHR30137">
    <property type="entry name" value="LUCIFERASE-LIKE MONOOXYGENASE"/>
    <property type="match status" value="1"/>
</dbReference>
<keyword evidence="7" id="KW-1185">Reference proteome</keyword>
<dbReference type="PANTHER" id="PTHR30137:SF16">
    <property type="entry name" value="BLL0895 PROTEIN"/>
    <property type="match status" value="1"/>
</dbReference>
<dbReference type="RefSeq" id="WP_213670238.1">
    <property type="nucleotide sequence ID" value="NZ_JAHCDA010000002.1"/>
</dbReference>
<evidence type="ECO:0000313" key="6">
    <source>
        <dbReference type="EMBL" id="MBS7811571.1"/>
    </source>
</evidence>
<organism evidence="6 7">
    <name type="scientific">Roseococcus pinisoli</name>
    <dbReference type="NCBI Taxonomy" id="2835040"/>
    <lineage>
        <taxon>Bacteria</taxon>
        <taxon>Pseudomonadati</taxon>
        <taxon>Pseudomonadota</taxon>
        <taxon>Alphaproteobacteria</taxon>
        <taxon>Acetobacterales</taxon>
        <taxon>Roseomonadaceae</taxon>
        <taxon>Roseococcus</taxon>
    </lineage>
</organism>
<feature type="domain" description="Luciferase-like" evidence="5">
    <location>
        <begin position="1"/>
        <end position="321"/>
    </location>
</feature>
<keyword evidence="4" id="KW-0503">Monooxygenase</keyword>
<keyword evidence="2" id="KW-0285">Flavoprotein</keyword>
<dbReference type="InterPro" id="IPR050766">
    <property type="entry name" value="Bact_Lucif_Oxidored"/>
</dbReference>
<keyword evidence="3" id="KW-0560">Oxidoreductase</keyword>
<sequence length="369" mass="41661">MEFGFFTMPSHPPERSLRDGHEWDLQVLRWLDEMGYHEAWVGEHHTAPWEPHPAPDLLIAQAFRETKNIRLGPGGFLLPYHHPVELANRVAMLDHISGGRLNFGVAASGLPSDWATFNVDGMSGQNRDMTREALEIILRTWTEDGPWKHEGKYWTVSKIETMFGFLKPHIKPLQAPHPPIAVAGLSKNSDTLKLAGERGFLPMSLNLNPAYVASHWDSVEAGARRTGRTPDRRDWRLVREVFVADTDEEAWRLSVGGMMGRMMDEYFLPLLANFGFLDYLKHSPEVPDSDVTAAYCAQRNWLIGSPKTVAEKLERVYEEVGGFGSILVFGFDYSENPGAWKNSLRLLQEEVAPRVRHLVPRPAVSSAAE</sequence>
<evidence type="ECO:0000256" key="3">
    <source>
        <dbReference type="ARBA" id="ARBA00023002"/>
    </source>
</evidence>
<dbReference type="SUPFAM" id="SSF51679">
    <property type="entry name" value="Bacterial luciferase-like"/>
    <property type="match status" value="1"/>
</dbReference>
<reference evidence="6 7" key="1">
    <citation type="submission" date="2021-05" db="EMBL/GenBank/DDBJ databases">
        <title>Roseococcus sp. XZZS9, whole genome shotgun sequencing project.</title>
        <authorList>
            <person name="Zhao G."/>
            <person name="Shen L."/>
        </authorList>
    </citation>
    <scope>NUCLEOTIDE SEQUENCE [LARGE SCALE GENOMIC DNA]</scope>
    <source>
        <strain evidence="6 7">XZZS9</strain>
    </source>
</reference>
<evidence type="ECO:0000256" key="2">
    <source>
        <dbReference type="ARBA" id="ARBA00022630"/>
    </source>
</evidence>
<dbReference type="EMBL" id="JAHCDA010000002">
    <property type="protein sequence ID" value="MBS7811571.1"/>
    <property type="molecule type" value="Genomic_DNA"/>
</dbReference>
<gene>
    <name evidence="6" type="ORF">KHU32_11540</name>
</gene>
<comment type="similarity">
    <text evidence="1">Belongs to the bacterial luciferase oxidoreductase family.</text>
</comment>
<proteinExistence type="inferred from homology"/>
<evidence type="ECO:0000256" key="1">
    <source>
        <dbReference type="ARBA" id="ARBA00010426"/>
    </source>
</evidence>
<comment type="caution">
    <text evidence="6">The sequence shown here is derived from an EMBL/GenBank/DDBJ whole genome shotgun (WGS) entry which is preliminary data.</text>
</comment>
<dbReference type="Gene3D" id="3.20.20.30">
    <property type="entry name" value="Luciferase-like domain"/>
    <property type="match status" value="1"/>
</dbReference>
<name>A0ABS5QE64_9PROT</name>
<evidence type="ECO:0000256" key="4">
    <source>
        <dbReference type="ARBA" id="ARBA00023033"/>
    </source>
</evidence>
<protein>
    <submittedName>
        <fullName evidence="6">LLM class flavin-dependent oxidoreductase</fullName>
    </submittedName>
</protein>
<evidence type="ECO:0000259" key="5">
    <source>
        <dbReference type="Pfam" id="PF00296"/>
    </source>
</evidence>
<dbReference type="InterPro" id="IPR011251">
    <property type="entry name" value="Luciferase-like_dom"/>
</dbReference>
<dbReference type="Proteomes" id="UP000766336">
    <property type="component" value="Unassembled WGS sequence"/>
</dbReference>
<evidence type="ECO:0000313" key="7">
    <source>
        <dbReference type="Proteomes" id="UP000766336"/>
    </source>
</evidence>
<accession>A0ABS5QE64</accession>
<dbReference type="Pfam" id="PF00296">
    <property type="entry name" value="Bac_luciferase"/>
    <property type="match status" value="1"/>
</dbReference>
<dbReference type="InterPro" id="IPR036661">
    <property type="entry name" value="Luciferase-like_sf"/>
</dbReference>